<evidence type="ECO:0000313" key="2">
    <source>
        <dbReference type="EMBL" id="KAF7357782.1"/>
    </source>
</evidence>
<sequence length="201" mass="22637">MVHPELPWYDIDRMLQTALPGPKFVPATHYYPRELTRLGMGHTVHLGRLKSTRRLGSGGFGDIFQMSTADKTKVFAVKRIRKLACACSSFVSEMAAHVLMADNASFPTIHGVFHDKHFFFVIMDLGGKSMDKREEKLSRRSPLCYGLQLVSFSPTFDRLHSGYSGPFLSLWALLRFVKTTTNELFRWGSADRTTVEAASSS</sequence>
<evidence type="ECO:0008006" key="4">
    <source>
        <dbReference type="Google" id="ProtNLM"/>
    </source>
</evidence>
<feature type="binding site" evidence="1">
    <location>
        <position position="82"/>
    </location>
    <ligand>
        <name>ATP</name>
        <dbReference type="ChEBI" id="CHEBI:30616"/>
    </ligand>
</feature>
<accession>A0A8H6YEP6</accession>
<name>A0A8H6YEP6_9AGAR</name>
<comment type="caution">
    <text evidence="2">The sequence shown here is derived from an EMBL/GenBank/DDBJ whole genome shotgun (WGS) entry which is preliminary data.</text>
</comment>
<organism evidence="2 3">
    <name type="scientific">Mycena venus</name>
    <dbReference type="NCBI Taxonomy" id="2733690"/>
    <lineage>
        <taxon>Eukaryota</taxon>
        <taxon>Fungi</taxon>
        <taxon>Dikarya</taxon>
        <taxon>Basidiomycota</taxon>
        <taxon>Agaricomycotina</taxon>
        <taxon>Agaricomycetes</taxon>
        <taxon>Agaricomycetidae</taxon>
        <taxon>Agaricales</taxon>
        <taxon>Marasmiineae</taxon>
        <taxon>Mycenaceae</taxon>
        <taxon>Mycena</taxon>
    </lineage>
</organism>
<proteinExistence type="predicted"/>
<gene>
    <name evidence="2" type="ORF">MVEN_00824200</name>
</gene>
<evidence type="ECO:0000256" key="1">
    <source>
        <dbReference type="PROSITE-ProRule" id="PRU10141"/>
    </source>
</evidence>
<protein>
    <recommendedName>
        <fullName evidence="4">Protein kinase domain-containing protein</fullName>
    </recommendedName>
</protein>
<dbReference type="Gene3D" id="3.30.200.20">
    <property type="entry name" value="Phosphorylase Kinase, domain 1"/>
    <property type="match status" value="1"/>
</dbReference>
<dbReference type="Proteomes" id="UP000620124">
    <property type="component" value="Unassembled WGS sequence"/>
</dbReference>
<evidence type="ECO:0000313" key="3">
    <source>
        <dbReference type="Proteomes" id="UP000620124"/>
    </source>
</evidence>
<reference evidence="2" key="1">
    <citation type="submission" date="2020-05" db="EMBL/GenBank/DDBJ databases">
        <title>Mycena genomes resolve the evolution of fungal bioluminescence.</title>
        <authorList>
            <person name="Tsai I.J."/>
        </authorList>
    </citation>
    <scope>NUCLEOTIDE SEQUENCE</scope>
    <source>
        <strain evidence="2">CCC161011</strain>
    </source>
</reference>
<dbReference type="SUPFAM" id="SSF56112">
    <property type="entry name" value="Protein kinase-like (PK-like)"/>
    <property type="match status" value="1"/>
</dbReference>
<dbReference type="AlphaFoldDB" id="A0A8H6YEP6"/>
<dbReference type="EMBL" id="JACAZI010000006">
    <property type="protein sequence ID" value="KAF7357782.1"/>
    <property type="molecule type" value="Genomic_DNA"/>
</dbReference>
<keyword evidence="1" id="KW-0067">ATP-binding</keyword>
<keyword evidence="3" id="KW-1185">Reference proteome</keyword>
<dbReference type="PROSITE" id="PS00107">
    <property type="entry name" value="PROTEIN_KINASE_ATP"/>
    <property type="match status" value="1"/>
</dbReference>
<dbReference type="InterPro" id="IPR017441">
    <property type="entry name" value="Protein_kinase_ATP_BS"/>
</dbReference>
<dbReference type="InterPro" id="IPR011009">
    <property type="entry name" value="Kinase-like_dom_sf"/>
</dbReference>
<keyword evidence="1" id="KW-0547">Nucleotide-binding</keyword>
<dbReference type="GO" id="GO:0005524">
    <property type="term" value="F:ATP binding"/>
    <property type="evidence" value="ECO:0007669"/>
    <property type="project" value="UniProtKB-UniRule"/>
</dbReference>